<dbReference type="PANTHER" id="PTHR47691">
    <property type="entry name" value="REGULATOR-RELATED"/>
    <property type="match status" value="1"/>
</dbReference>
<keyword evidence="4" id="KW-1185">Reference proteome</keyword>
<dbReference type="Pfam" id="PF25872">
    <property type="entry name" value="HTH_77"/>
    <property type="match status" value="1"/>
</dbReference>
<dbReference type="AlphaFoldDB" id="A0A7K3W2E2"/>
<sequence>MTVDEQDMVAIRTPDQRLRVFVSSTLAELAEERAAVARAITALRLTPVMFELGARPHPPRELYRAYLAQSDVFVGLYWQRYGWIGPGMDVSGLEDEFRLSGSIPRLLYLKEPAPEREARLTAMITELQAEGADSYRQFRTPRELARLVRDDLALLLSERFASAARVADAGAAASPAADRPGSRSLPTTSTSLIGREQDIADVAGLLRSPGVRLVTLTGPGGVGKTRLAIAVAERLEGSYPRGATFVPLASISEPALVLPRIAAVVGATIDGPRRPLDVLVERLADEPTLLVLDNLEQLVDVAADLDQLLARCAGLTILVTSRTALRLRAEHEYPVGALTVPAFPERPGVAELAALPAVRLFADRARAVRYDFELTGDNAPAVAEICRRLDGLPLAIELAAARSRLLDPAALLARLGRRLDALGPGPVDLPERQRTLRATVEWSVGLLEDDEQQMLATLSVFLEGWTVEAATAVSGLPEDRTLDLLDELSGHSLVTIDVTDDGPRFGMLGSVRELAAERLAGRADRADVERRHAAYFRALVEDADWPAERQGEWADRWQTEEENLRVAIRWFCTHDIAPLPHLFRILWLFWQMRGRMPEARAWIDEVQRRADALDERARAELLFTSAITAVEVGDDDSALAAVDQLRALPAHVDDPYLESAAQLAISWILPAVDDLDGALRAASAALDGFRRQDVPFLAFAALTVGGVELALGRDEAARAHLVEVAELGRRFGNTWLTSAARSQLAGIEVTSGHLEEARALLRDSVAAGEETEVATITLTFSLVAAAQLALARGEAVQAARALGAAEGLRRRAGLRAWPARRRAEADLVARVAQELGAGDYEDAVAVGARSSHREAVALVRRA</sequence>
<evidence type="ECO:0000259" key="2">
    <source>
        <dbReference type="Pfam" id="PF25872"/>
    </source>
</evidence>
<dbReference type="EMBL" id="JAAGWF010000012">
    <property type="protein sequence ID" value="NEK58840.1"/>
    <property type="molecule type" value="Genomic_DNA"/>
</dbReference>
<comment type="caution">
    <text evidence="3">The sequence shown here is derived from an EMBL/GenBank/DDBJ whole genome shotgun (WGS) entry which is preliminary data.</text>
</comment>
<protein>
    <submittedName>
        <fullName evidence="3">DUF4062 domain-containing protein</fullName>
    </submittedName>
</protein>
<evidence type="ECO:0000313" key="3">
    <source>
        <dbReference type="EMBL" id="NEK58840.1"/>
    </source>
</evidence>
<dbReference type="Pfam" id="PF13271">
    <property type="entry name" value="DUF4062"/>
    <property type="match status" value="1"/>
</dbReference>
<evidence type="ECO:0000313" key="4">
    <source>
        <dbReference type="Proteomes" id="UP000470246"/>
    </source>
</evidence>
<dbReference type="Gene3D" id="1.25.40.10">
    <property type="entry name" value="Tetratricopeptide repeat domain"/>
    <property type="match status" value="1"/>
</dbReference>
<feature type="domain" description="Winged helix-turn-helix" evidence="2">
    <location>
        <begin position="447"/>
        <end position="520"/>
    </location>
</feature>
<proteinExistence type="predicted"/>
<dbReference type="RefSeq" id="WP_163482206.1">
    <property type="nucleotide sequence ID" value="NZ_JAAGWF010000012.1"/>
</dbReference>
<dbReference type="PANTHER" id="PTHR47691:SF3">
    <property type="entry name" value="HTH-TYPE TRANSCRIPTIONAL REGULATOR RV0890C-RELATED"/>
    <property type="match status" value="1"/>
</dbReference>
<name>A0A7K3W2E2_9ACTN</name>
<feature type="domain" description="DUF4062" evidence="1">
    <location>
        <begin position="19"/>
        <end position="98"/>
    </location>
</feature>
<evidence type="ECO:0000259" key="1">
    <source>
        <dbReference type="Pfam" id="PF13271"/>
    </source>
</evidence>
<dbReference type="SUPFAM" id="SSF52540">
    <property type="entry name" value="P-loop containing nucleoside triphosphate hydrolases"/>
    <property type="match status" value="1"/>
</dbReference>
<gene>
    <name evidence="3" type="ORF">GCU56_13280</name>
</gene>
<dbReference type="InterPro" id="IPR027417">
    <property type="entry name" value="P-loop_NTPase"/>
</dbReference>
<dbReference type="InterPro" id="IPR011990">
    <property type="entry name" value="TPR-like_helical_dom_sf"/>
</dbReference>
<organism evidence="3 4">
    <name type="scientific">Geodermatophilus sabuli</name>
    <dbReference type="NCBI Taxonomy" id="1564158"/>
    <lineage>
        <taxon>Bacteria</taxon>
        <taxon>Bacillati</taxon>
        <taxon>Actinomycetota</taxon>
        <taxon>Actinomycetes</taxon>
        <taxon>Geodermatophilales</taxon>
        <taxon>Geodermatophilaceae</taxon>
        <taxon>Geodermatophilus</taxon>
    </lineage>
</organism>
<dbReference type="SUPFAM" id="SSF48452">
    <property type="entry name" value="TPR-like"/>
    <property type="match status" value="1"/>
</dbReference>
<accession>A0A7K3W2E2</accession>
<dbReference type="InterPro" id="IPR025139">
    <property type="entry name" value="DUF4062"/>
</dbReference>
<dbReference type="PRINTS" id="PR00364">
    <property type="entry name" value="DISEASERSIST"/>
</dbReference>
<dbReference type="InterPro" id="IPR058852">
    <property type="entry name" value="HTH_77"/>
</dbReference>
<dbReference type="Proteomes" id="UP000470246">
    <property type="component" value="Unassembled WGS sequence"/>
</dbReference>
<dbReference type="Gene3D" id="3.40.50.300">
    <property type="entry name" value="P-loop containing nucleotide triphosphate hydrolases"/>
    <property type="match status" value="1"/>
</dbReference>
<reference evidence="3 4" key="1">
    <citation type="submission" date="2020-02" db="EMBL/GenBank/DDBJ databases">
        <title>Geodermatophilus sabuli CPCC 205279 I12A-02694.</title>
        <authorList>
            <person name="Jiang Z."/>
        </authorList>
    </citation>
    <scope>NUCLEOTIDE SEQUENCE [LARGE SCALE GENOMIC DNA]</scope>
    <source>
        <strain evidence="3 4">I12A-02694</strain>
    </source>
</reference>